<proteinExistence type="predicted"/>
<evidence type="ECO:0000313" key="2">
    <source>
        <dbReference type="EMBL" id="ECA5343197.1"/>
    </source>
</evidence>
<geneLocation type="plasmid" evidence="1">
    <name>pIMP4-SEM1</name>
</geneLocation>
<dbReference type="AlphaFoldDB" id="A0A077W696"/>
<dbReference type="EMBL" id="AAHUQY010000028">
    <property type="protein sequence ID" value="ECA5343197.1"/>
    <property type="molecule type" value="Genomic_DNA"/>
</dbReference>
<reference evidence="4" key="4">
    <citation type="submission" date="2019-06" db="EMBL/GenBank/DDBJ databases">
        <authorList>
            <consortium name="NCBI Pathogen Detection Project"/>
        </authorList>
    </citation>
    <scope>NUCLEOTIDE SEQUENCE</scope>
    <source>
        <strain evidence="4">Salmonella enterica</strain>
    </source>
</reference>
<evidence type="ECO:0000313" key="3">
    <source>
        <dbReference type="EMBL" id="EDA7614695.1"/>
    </source>
</evidence>
<organism evidence="3">
    <name type="scientific">Salmonella typhimurium</name>
    <dbReference type="NCBI Taxonomy" id="90371"/>
    <lineage>
        <taxon>Bacteria</taxon>
        <taxon>Pseudomonadati</taxon>
        <taxon>Pseudomonadota</taxon>
        <taxon>Gammaproteobacteria</taxon>
        <taxon>Enterobacterales</taxon>
        <taxon>Enterobacteriaceae</taxon>
        <taxon>Salmonella</taxon>
    </lineage>
</organism>
<accession>A0A077W696</accession>
<evidence type="ECO:0000313" key="1">
    <source>
        <dbReference type="EMBL" id="APA22715.1"/>
    </source>
</evidence>
<sequence>MKLFSISSRDTSMDAMFYIQASTKQQASYIFSTLSPKPTANCQLTDLQNETVVPSISPISLSLNPWSINSQSRTRELRMATHGLNLICAVTDEHTRQIVDFCDNLGQQLKDPDDKSAWVKLINSECALLNSPRLYPVLLEPDTPAQFEIFVPAPEDGEHDTVIASVVKECFGDECRYRVTDKAFAMSEKPVIRLEAHFNDKREKVLELTFSCFNLSLSASVHENQLRQILLLCEDFGVRLQGRAGASCHVNMRSAYRRLAHVGTGSRPGDDSDVRVYTSLKEEKDVKRLLDKSTRGSELVPARHGQQFNGVLVNATPASATTGFIYLSHDFPEGQFMMTAEVLHVGITPGGIYYIETLDGYRFIVTAFEKGLMNGLREFIAANEEYFKYYRWS</sequence>
<reference evidence="1" key="1">
    <citation type="journal article" date="2016" name="Sci. Rep.">
        <title>Isolation and plasmid characterization of carbapenemase (IMP-4) producing Salmonella enterica Typhimurium from cats.</title>
        <authorList>
            <person name="Abraham S."/>
            <person name="O'Dea M."/>
            <person name="Trott D.J."/>
            <person name="Abraham R.J."/>
            <person name="Hughes D."/>
            <person name="Pang S."/>
            <person name="McKew G."/>
            <person name="Cheong E.Y."/>
            <person name="Merlino J."/>
            <person name="Saputra S."/>
            <person name="Malik R."/>
            <person name="Gottlieb T."/>
        </authorList>
    </citation>
    <scope>NUCLEOTIDE SEQUENCE</scope>
    <source>
        <strain evidence="1">MU1</strain>
        <plasmid evidence="1">pIMP4-SEM1</plasmid>
    </source>
</reference>
<protein>
    <submittedName>
        <fullName evidence="3">Flavin reductase</fullName>
    </submittedName>
</protein>
<reference evidence="3" key="3">
    <citation type="submission" date="2018-07" db="EMBL/GenBank/DDBJ databases">
        <authorList>
            <person name="Ashton P.M."/>
            <person name="Dallman T."/>
            <person name="Nair S."/>
            <person name="De Pinna E."/>
            <person name="Peters T."/>
            <person name="Grant K."/>
        </authorList>
    </citation>
    <scope>NUCLEOTIDE SEQUENCE</scope>
    <source>
        <strain evidence="3">116039</strain>
        <strain evidence="2">582921</strain>
    </source>
</reference>
<name>A0A077W696_SALTM</name>
<evidence type="ECO:0000313" key="4">
    <source>
        <dbReference type="EMBL" id="HAB3532460.1"/>
    </source>
</evidence>
<reference evidence="4" key="2">
    <citation type="journal article" date="2018" name="Genome Biol.">
        <title>SKESA: strategic k-mer extension for scrupulous assemblies.</title>
        <authorList>
            <person name="Souvorov A."/>
            <person name="Agarwala R."/>
            <person name="Lipman D.J."/>
        </authorList>
    </citation>
    <scope>NUCLEOTIDE SEQUENCE</scope>
    <source>
        <strain evidence="4">Salmonella enterica</strain>
    </source>
</reference>
<dbReference type="EMBL" id="KX810825">
    <property type="protein sequence ID" value="APA22715.1"/>
    <property type="molecule type" value="Genomic_DNA"/>
</dbReference>
<dbReference type="EMBL" id="AALLDS010000027">
    <property type="protein sequence ID" value="EDA7614695.1"/>
    <property type="molecule type" value="Genomic_DNA"/>
</dbReference>
<dbReference type="EMBL" id="DAAGLI010000024">
    <property type="protein sequence ID" value="HAB3532460.1"/>
    <property type="molecule type" value="Genomic_DNA"/>
</dbReference>
<gene>
    <name evidence="3" type="ORF">A3V89_18195</name>
    <name evidence="2" type="ORF">ELS01_22735</name>
    <name evidence="4" type="ORF">GJE27_22020</name>
</gene>
<keyword evidence="1" id="KW-0614">Plasmid</keyword>